<dbReference type="InterPro" id="IPR039874">
    <property type="entry name" value="WAPL"/>
</dbReference>
<dbReference type="OrthoDB" id="78088at2759"/>
<sequence length="1610" mass="181079">MASIVVGSVNCRGLANKVKRLDIFSICKKRYDIAVLVDTHCCLENENKWLQEWGYTVIVVGDWNVVQNYSLDTLNYQTENNPRAQVKIHEMMNNLDLLDIWRIQNPSVKRYSWRGPNKKQGRLDYFCISSDLEPFVVTSDIGISYRSDHSPVRIDLKFINQIRGKGTWKFNNSLLKDIDFIKKVKHDITEVISEYECDPNEDLENLDKAYKIDNQLLWETIKMKIRGTAISCSSFKKKEKDKMENMLFGKLEKLNDLFALNNSDEIRLDIEKVETELKILREDKINGIIIRAKAKWQVEGEKNTRFFCNLEKKHYTEKIISKLLLEGNQVIQDPNAILREQKLFYETLYRSSNPGDEENATFMNENNPFLNKPSREEINSLQNGRKLGGNFQNGAVQAIAADCVCISCRFVFNRYNMATKSAVKTYGKANREAAQSKAFDDALKPNSAANRSTSQTKWGKTSFSRLREDDPFEVTCKKVKIETESADPFSFDFEDGETVKKEVVQAPVLPPPPTSNSGSGLGRPAIPNLKVSHKGQEQIVDNSENIEERTEEEEDEIPLSNFSRRPVRTYSRRKKGGDDDQESGDQSVAVTKEENTVQGRPQRRDVFSDSPEREIEDPFADQNSKKKTTRTYTRRKEGNVPRMITSKTHVLHSEEDSEEGLTVLNFRSHYMDPAVYSQFKYTPNNDDPVGRLNNSKVLQKSEIKHGKGSTVIVVCSPKVPPVPGLKSYLKEKPRGPKASQEDPVSSFNQVSNLAEAAILAKQEIQTLNKNTNSAFDLTEENSDNFTSADPVPPRSFSRKTKSSSGSGGSAVRVNRIFKSKNRNLPEEEIKREDSPVKEETPPPPLQNEVIAEIENIQQNPAENSFGFDDGEESEMPDIVGQQAESMEISQEPTPIQSSQESQETCDSPMEDLSSSQDIMSSSQGSLDSSQDSAKSKEPVKVKKIFRSKNARVAELQKKPTLQKSPSKAVYNVRSTWQADIDEEERKKREADGPPKLTPAPPSKTAKKPTSSREGSPAEMPHLVRAVHWGNRDGDDAYTSVHVHKEHKELYTVVKNVKEAHEVQEHGETQEFADDIEYLLAGLKEGEPMSTRCLSCIGLAQKCISASFRMHLRAHGTVTVIFGSLQDAGSDPSLALCTALMMFMLSRDRLNMDLDKSSLNLMLRLMEVDNQNNDGGMTAAGKRALNRNIERAKEVYFQLQKEEGKENQTDLESVSTGNLAMESLLSLTSRGAGEWFKEELRTLGALDHIVDTVCSCIQAIGDDTTLLYDSTLENIKKTDRCLRVLENVIFVNTENQTYLMSYKSGIIGSSCCRALEICQKFLPIYPLPDGPKLDKESYGYVVYKSILAILSVLLNLTHENEFACTKVGEQEDFISTVLTAILQTPQYVPQDLRYDILILSLGLLINLVEHCGVNRRKVLDSKTHRSFEFDCLGNKNTVPAAKALVEVFCKRFETAKTMDEQDFSQESTTPQQSPNKSGEWKESESGVEWIVNSAKKNKSDQKANGDVEERLKPGSKEEDLADEETFAKALQKAGKHMENSIVASYIALLLGCVIQDNTVFVNQVKEHLPSGNFDDMIMILKKFLSFMSLTTAVGSSGGKSIGHVIEVLESC</sequence>
<dbReference type="InterPro" id="IPR036691">
    <property type="entry name" value="Endo/exonu/phosph_ase_sf"/>
</dbReference>
<accession>A0A8B6F3G6</accession>
<dbReference type="EMBL" id="UYJE01006106">
    <property type="protein sequence ID" value="VDI42997.1"/>
    <property type="molecule type" value="Genomic_DNA"/>
</dbReference>
<dbReference type="SUPFAM" id="SSF56219">
    <property type="entry name" value="DNase I-like"/>
    <property type="match status" value="1"/>
</dbReference>
<name>A0A8B6F3G6_MYTGA</name>
<feature type="compositionally biased region" description="Basic and acidic residues" evidence="2">
    <location>
        <begin position="602"/>
        <end position="613"/>
    </location>
</feature>
<feature type="compositionally biased region" description="Low complexity" evidence="2">
    <location>
        <begin position="911"/>
        <end position="932"/>
    </location>
</feature>
<dbReference type="PROSITE" id="PS51271">
    <property type="entry name" value="WAPL"/>
    <property type="match status" value="1"/>
</dbReference>
<feature type="compositionally biased region" description="Basic residues" evidence="2">
    <location>
        <begin position="565"/>
        <end position="575"/>
    </location>
</feature>
<feature type="domain" description="WAPL" evidence="3">
    <location>
        <begin position="1043"/>
        <end position="1589"/>
    </location>
</feature>
<evidence type="ECO:0000259" key="3">
    <source>
        <dbReference type="PROSITE" id="PS51271"/>
    </source>
</evidence>
<evidence type="ECO:0000256" key="1">
    <source>
        <dbReference type="ARBA" id="ARBA00006854"/>
    </source>
</evidence>
<protein>
    <recommendedName>
        <fullName evidence="3">WAPL domain-containing protein</fullName>
    </recommendedName>
</protein>
<dbReference type="InterPro" id="IPR012502">
    <property type="entry name" value="WAPL_dom"/>
</dbReference>
<feature type="region of interest" description="Disordered" evidence="2">
    <location>
        <begin position="780"/>
        <end position="1020"/>
    </location>
</feature>
<feature type="region of interest" description="Disordered" evidence="2">
    <location>
        <begin position="1458"/>
        <end position="1482"/>
    </location>
</feature>
<feature type="compositionally biased region" description="Polar residues" evidence="2">
    <location>
        <begin position="882"/>
        <end position="905"/>
    </location>
</feature>
<feature type="region of interest" description="Disordered" evidence="2">
    <location>
        <begin position="1495"/>
        <end position="1519"/>
    </location>
</feature>
<feature type="compositionally biased region" description="Basic and acidic residues" evidence="2">
    <location>
        <begin position="1496"/>
        <end position="1517"/>
    </location>
</feature>
<dbReference type="Gene3D" id="3.60.10.10">
    <property type="entry name" value="Endonuclease/exonuclease/phosphatase"/>
    <property type="match status" value="1"/>
</dbReference>
<organism evidence="4 5">
    <name type="scientific">Mytilus galloprovincialis</name>
    <name type="common">Mediterranean mussel</name>
    <dbReference type="NCBI Taxonomy" id="29158"/>
    <lineage>
        <taxon>Eukaryota</taxon>
        <taxon>Metazoa</taxon>
        <taxon>Spiralia</taxon>
        <taxon>Lophotrochozoa</taxon>
        <taxon>Mollusca</taxon>
        <taxon>Bivalvia</taxon>
        <taxon>Autobranchia</taxon>
        <taxon>Pteriomorphia</taxon>
        <taxon>Mytilida</taxon>
        <taxon>Mytiloidea</taxon>
        <taxon>Mytilidae</taxon>
        <taxon>Mytilinae</taxon>
        <taxon>Mytilus</taxon>
    </lineage>
</organism>
<proteinExistence type="inferred from homology"/>
<dbReference type="PANTHER" id="PTHR22100">
    <property type="entry name" value="WINGS APART-LIKE PROTEIN HOMOLOG"/>
    <property type="match status" value="1"/>
</dbReference>
<dbReference type="Pfam" id="PF07814">
    <property type="entry name" value="WAPL"/>
    <property type="match status" value="1"/>
</dbReference>
<dbReference type="InterPro" id="IPR011989">
    <property type="entry name" value="ARM-like"/>
</dbReference>
<evidence type="ECO:0000313" key="5">
    <source>
        <dbReference type="Proteomes" id="UP000596742"/>
    </source>
</evidence>
<dbReference type="PANTHER" id="PTHR22100:SF13">
    <property type="entry name" value="WINGS APART-LIKE PROTEIN HOMOLOG"/>
    <property type="match status" value="1"/>
</dbReference>
<evidence type="ECO:0000313" key="4">
    <source>
        <dbReference type="EMBL" id="VDI42997.1"/>
    </source>
</evidence>
<evidence type="ECO:0000256" key="2">
    <source>
        <dbReference type="SAM" id="MobiDB-lite"/>
    </source>
</evidence>
<feature type="compositionally biased region" description="Basic and acidic residues" evidence="2">
    <location>
        <begin position="823"/>
        <end position="840"/>
    </location>
</feature>
<dbReference type="Proteomes" id="UP000596742">
    <property type="component" value="Unassembled WGS sequence"/>
</dbReference>
<reference evidence="4" key="1">
    <citation type="submission" date="2018-11" db="EMBL/GenBank/DDBJ databases">
        <authorList>
            <person name="Alioto T."/>
            <person name="Alioto T."/>
        </authorList>
    </citation>
    <scope>NUCLEOTIDE SEQUENCE</scope>
</reference>
<feature type="compositionally biased region" description="Polar residues" evidence="2">
    <location>
        <begin position="447"/>
        <end position="464"/>
    </location>
</feature>
<feature type="compositionally biased region" description="Basic and acidic residues" evidence="2">
    <location>
        <begin position="983"/>
        <end position="992"/>
    </location>
</feature>
<feature type="compositionally biased region" description="Polar residues" evidence="2">
    <location>
        <begin position="1463"/>
        <end position="1475"/>
    </location>
</feature>
<dbReference type="InterPro" id="IPR022771">
    <property type="entry name" value="WAPL_C"/>
</dbReference>
<feature type="region of interest" description="Disordered" evidence="2">
    <location>
        <begin position="436"/>
        <end position="464"/>
    </location>
</feature>
<dbReference type="Gene3D" id="1.25.10.10">
    <property type="entry name" value="Leucine-rich Repeat Variant"/>
    <property type="match status" value="1"/>
</dbReference>
<gene>
    <name evidence="4" type="ORF">MGAL_10B043489</name>
</gene>
<keyword evidence="5" id="KW-1185">Reference proteome</keyword>
<feature type="region of interest" description="Disordered" evidence="2">
    <location>
        <begin position="507"/>
        <end position="643"/>
    </location>
</feature>
<comment type="similarity">
    <text evidence="1">Belongs to the WAPL family.</text>
</comment>
<comment type="caution">
    <text evidence="4">The sequence shown here is derived from an EMBL/GenBank/DDBJ whole genome shotgun (WGS) entry which is preliminary data.</text>
</comment>